<organism evidence="3 4">
    <name type="scientific">Velamenicoccus archaeovorus</name>
    <dbReference type="NCBI Taxonomy" id="1930593"/>
    <lineage>
        <taxon>Bacteria</taxon>
        <taxon>Pseudomonadati</taxon>
        <taxon>Candidatus Omnitrophota</taxon>
        <taxon>Candidatus Velamenicoccus</taxon>
    </lineage>
</organism>
<proteinExistence type="predicted"/>
<feature type="chain" id="PRO_5019011689" evidence="2">
    <location>
        <begin position="30"/>
        <end position="123"/>
    </location>
</feature>
<sequence>MGRGEYFGQKVVMLAVLFLMAAWPARVCAQAPDVNKNPVIISDRQAIAIDRRLLAAAKKANNPQAVKLAKERLSQDTARLKRDLASIKREYRAIRTKKTETKKESAGGEATQEDKDLEDSSEK</sequence>
<feature type="signal peptide" evidence="2">
    <location>
        <begin position="1"/>
        <end position="29"/>
    </location>
</feature>
<evidence type="ECO:0000256" key="2">
    <source>
        <dbReference type="SAM" id="SignalP"/>
    </source>
</evidence>
<gene>
    <name evidence="3" type="ORF">BU251_07355</name>
</gene>
<dbReference type="AlphaFoldDB" id="A0A410P5S9"/>
<protein>
    <submittedName>
        <fullName evidence="3">Uncharacterized protein</fullName>
    </submittedName>
</protein>
<keyword evidence="2" id="KW-0732">Signal</keyword>
<evidence type="ECO:0000313" key="3">
    <source>
        <dbReference type="EMBL" id="QAT17545.1"/>
    </source>
</evidence>
<evidence type="ECO:0000256" key="1">
    <source>
        <dbReference type="SAM" id="MobiDB-lite"/>
    </source>
</evidence>
<dbReference type="EMBL" id="CP019384">
    <property type="protein sequence ID" value="QAT17545.1"/>
    <property type="molecule type" value="Genomic_DNA"/>
</dbReference>
<name>A0A410P5S9_VELA1</name>
<reference evidence="3 4" key="1">
    <citation type="submission" date="2017-01" db="EMBL/GenBank/DDBJ databases">
        <title>First insights into the biology of 'candidatus Vampirococcus archaeovorus'.</title>
        <authorList>
            <person name="Kizina J."/>
            <person name="Jordan S."/>
            <person name="Stueber K."/>
            <person name="Reinhardt R."/>
            <person name="Harder J."/>
        </authorList>
    </citation>
    <scope>NUCLEOTIDE SEQUENCE [LARGE SCALE GENOMIC DNA]</scope>
    <source>
        <strain evidence="3 4">LiM</strain>
    </source>
</reference>
<feature type="region of interest" description="Disordered" evidence="1">
    <location>
        <begin position="95"/>
        <end position="123"/>
    </location>
</feature>
<dbReference type="Proteomes" id="UP000287243">
    <property type="component" value="Chromosome"/>
</dbReference>
<dbReference type="KEGG" id="vai:BU251_07355"/>
<accession>A0A410P5S9</accession>
<evidence type="ECO:0000313" key="4">
    <source>
        <dbReference type="Proteomes" id="UP000287243"/>
    </source>
</evidence>
<keyword evidence="4" id="KW-1185">Reference proteome</keyword>